<evidence type="ECO:0000313" key="2">
    <source>
        <dbReference type="EMBL" id="MBF4553346.1"/>
    </source>
</evidence>
<dbReference type="InterPro" id="IPR036086">
    <property type="entry name" value="ParB/Sulfiredoxin_sf"/>
</dbReference>
<reference evidence="2 3" key="1">
    <citation type="submission" date="2020-10" db="EMBL/GenBank/DDBJ databases">
        <title>Novel species in genus Corynebacterium.</title>
        <authorList>
            <person name="Zhang G."/>
        </authorList>
    </citation>
    <scope>NUCLEOTIDE SEQUENCE [LARGE SCALE GENOMIC DNA]</scope>
    <source>
        <strain evidence="2 3">DSM 45110</strain>
    </source>
</reference>
<gene>
    <name evidence="2" type="ORF">IRY30_04525</name>
</gene>
<protein>
    <submittedName>
        <fullName evidence="2">DUF262 domain-containing protein</fullName>
    </submittedName>
</protein>
<dbReference type="PANTHER" id="PTHR39639">
    <property type="entry name" value="CHROMOSOME 16, WHOLE GENOME SHOTGUN SEQUENCE"/>
    <property type="match status" value="1"/>
</dbReference>
<evidence type="ECO:0000259" key="1">
    <source>
        <dbReference type="Pfam" id="PF03235"/>
    </source>
</evidence>
<accession>A0ABR9ZJS2</accession>
<sequence>MQLVPGEEIDFSSYRTASVPPGADIEEAYENGEFRIVTEQGRTRLPELARSVSDRSIYSLEPDYQRNFVWDEEKQSALIESILMNVPIPPIFLYEIDYSKYEVMDGVQRLSTIEKFYNDELELTGLKVWEPLNGMTYSELPDKVRDGINRRYISSVILLKESAHDSKHAGDLKREVFTRLNTGGQRLEEQELRKANSNGRLSDSINDFVQNDSNFRTLWGLGDAERRLAAASERTTKQDERLLKRQGAQELVLRFFVNRQRGRFAGIKTLSVMLDQYWLNGNRYLDQSVIDSICDILSNTCSLMVDVLGEDALSLWTNVDGNLKPRKFRYFIYDSMTYAMSGLLDHSDEIRRHRKDVEECLIQAQIENAEYFDGRKTSNADFLKRAGILTSAIKSGARL</sequence>
<dbReference type="InterPro" id="IPR004919">
    <property type="entry name" value="GmrSD_N"/>
</dbReference>
<dbReference type="EMBL" id="JADKMY010000001">
    <property type="protein sequence ID" value="MBF4553346.1"/>
    <property type="molecule type" value="Genomic_DNA"/>
</dbReference>
<dbReference type="Pfam" id="PF03235">
    <property type="entry name" value="GmrSD_N"/>
    <property type="match status" value="1"/>
</dbReference>
<comment type="caution">
    <text evidence="2">The sequence shown here is derived from an EMBL/GenBank/DDBJ whole genome shotgun (WGS) entry which is preliminary data.</text>
</comment>
<dbReference type="RefSeq" id="WP_194556164.1">
    <property type="nucleotide sequence ID" value="NZ_JADKMY010000001.1"/>
</dbReference>
<keyword evidence="3" id="KW-1185">Reference proteome</keyword>
<name>A0ABR9ZJS2_9CORY</name>
<proteinExistence type="predicted"/>
<dbReference type="SUPFAM" id="SSF110849">
    <property type="entry name" value="ParB/Sulfiredoxin"/>
    <property type="match status" value="1"/>
</dbReference>
<evidence type="ECO:0000313" key="3">
    <source>
        <dbReference type="Proteomes" id="UP000635902"/>
    </source>
</evidence>
<dbReference type="Proteomes" id="UP000635902">
    <property type="component" value="Unassembled WGS sequence"/>
</dbReference>
<dbReference type="PANTHER" id="PTHR39639:SF1">
    <property type="entry name" value="DUF262 DOMAIN-CONTAINING PROTEIN"/>
    <property type="match status" value="1"/>
</dbReference>
<feature type="domain" description="GmrSD restriction endonucleases N-terminal" evidence="1">
    <location>
        <begin position="58"/>
        <end position="195"/>
    </location>
</feature>
<organism evidence="2 3">
    <name type="scientific">Corynebacterium suicordis DSM 45110</name>
    <dbReference type="NCBI Taxonomy" id="1121369"/>
    <lineage>
        <taxon>Bacteria</taxon>
        <taxon>Bacillati</taxon>
        <taxon>Actinomycetota</taxon>
        <taxon>Actinomycetes</taxon>
        <taxon>Mycobacteriales</taxon>
        <taxon>Corynebacteriaceae</taxon>
        <taxon>Corynebacterium</taxon>
    </lineage>
</organism>